<accession>A0AAU9K4W3</accession>
<name>A0AAU9K4W3_9CILI</name>
<gene>
    <name evidence="1" type="ORF">BSTOLATCC_MIC62422</name>
</gene>
<dbReference type="EMBL" id="CAJZBQ010000060">
    <property type="protein sequence ID" value="CAG9334837.1"/>
    <property type="molecule type" value="Genomic_DNA"/>
</dbReference>
<keyword evidence="2" id="KW-1185">Reference proteome</keyword>
<evidence type="ECO:0000313" key="1">
    <source>
        <dbReference type="EMBL" id="CAG9334837.1"/>
    </source>
</evidence>
<reference evidence="1" key="1">
    <citation type="submission" date="2021-09" db="EMBL/GenBank/DDBJ databases">
        <authorList>
            <consortium name="AG Swart"/>
            <person name="Singh M."/>
            <person name="Singh A."/>
            <person name="Seah K."/>
            <person name="Emmerich C."/>
        </authorList>
    </citation>
    <scope>NUCLEOTIDE SEQUENCE</scope>
    <source>
        <strain evidence="1">ATCC30299</strain>
    </source>
</reference>
<proteinExistence type="predicted"/>
<protein>
    <submittedName>
        <fullName evidence="1">Uncharacterized protein</fullName>
    </submittedName>
</protein>
<comment type="caution">
    <text evidence="1">The sequence shown here is derived from an EMBL/GenBank/DDBJ whole genome shotgun (WGS) entry which is preliminary data.</text>
</comment>
<dbReference type="AlphaFoldDB" id="A0AAU9K4W3"/>
<dbReference type="Proteomes" id="UP001162131">
    <property type="component" value="Unassembled WGS sequence"/>
</dbReference>
<sequence>MTLLHWTWSYTWYFWSLCYKKPLRKQFCYASHSHFPRYNLLSHPQNRNAQLHKGTQCHFLQLLFYL</sequence>
<evidence type="ECO:0000313" key="2">
    <source>
        <dbReference type="Proteomes" id="UP001162131"/>
    </source>
</evidence>
<organism evidence="1 2">
    <name type="scientific">Blepharisma stoltei</name>
    <dbReference type="NCBI Taxonomy" id="1481888"/>
    <lineage>
        <taxon>Eukaryota</taxon>
        <taxon>Sar</taxon>
        <taxon>Alveolata</taxon>
        <taxon>Ciliophora</taxon>
        <taxon>Postciliodesmatophora</taxon>
        <taxon>Heterotrichea</taxon>
        <taxon>Heterotrichida</taxon>
        <taxon>Blepharismidae</taxon>
        <taxon>Blepharisma</taxon>
    </lineage>
</organism>